<dbReference type="Gene3D" id="3.30.460.10">
    <property type="entry name" value="Beta Polymerase, domain 2"/>
    <property type="match status" value="1"/>
</dbReference>
<gene>
    <name evidence="3" type="ORF">PCOR1329_LOCUS61649</name>
</gene>
<dbReference type="Proteomes" id="UP001189429">
    <property type="component" value="Unassembled WGS sequence"/>
</dbReference>
<dbReference type="Gene3D" id="1.10.1410.10">
    <property type="match status" value="1"/>
</dbReference>
<sequence length="362" mass="40164">MMGAPRRGPRQRRRRRPEAGRSGQRPASPRSRAARCCSASASTRPYASTSSWGTGSTRSPWRRTGSSWWTSVGHELQCVVLCAFPECKVRSFGSTQNGFSTYDSDLDATLTQQGVKQVEAKYAAAVLQQYLLPLLAKSGRFEIAGTIAEARIPILKLRYWGNQLEVLDVDLSCHNTEAFPNTQLLLAYSRMGEGIIAALGILVKLWAKSAGVSGAPQKHLSSYSIILMVLYFLQVVHNVPCLPTWAFDGSTEVPPEGRQHWKWTGPMTLLLWEFFKFYAMDFQWGTERTVNSDERHKDLRGRWASRLHVEDPNGQLPVGLTPVSCELAPAPRDPPGAGAAWHGVPRGPGVQMFWLILRSGIV</sequence>
<dbReference type="InterPro" id="IPR043519">
    <property type="entry name" value="NT_sf"/>
</dbReference>
<dbReference type="PANTHER" id="PTHR12271">
    <property type="entry name" value="POLY A POLYMERASE CID PAP -RELATED"/>
    <property type="match status" value="1"/>
</dbReference>
<reference evidence="3" key="1">
    <citation type="submission" date="2023-10" db="EMBL/GenBank/DDBJ databases">
        <authorList>
            <person name="Chen Y."/>
            <person name="Shah S."/>
            <person name="Dougan E. K."/>
            <person name="Thang M."/>
            <person name="Chan C."/>
        </authorList>
    </citation>
    <scope>NUCLEOTIDE SEQUENCE [LARGE SCALE GENOMIC DNA]</scope>
</reference>
<feature type="compositionally biased region" description="Basic residues" evidence="1">
    <location>
        <begin position="7"/>
        <end position="16"/>
    </location>
</feature>
<evidence type="ECO:0000313" key="3">
    <source>
        <dbReference type="EMBL" id="CAK0877647.1"/>
    </source>
</evidence>
<comment type="caution">
    <text evidence="3">The sequence shown here is derived from an EMBL/GenBank/DDBJ whole genome shotgun (WGS) entry which is preliminary data.</text>
</comment>
<dbReference type="CDD" id="cd05402">
    <property type="entry name" value="NT_PAP_TUTase"/>
    <property type="match status" value="1"/>
</dbReference>
<protein>
    <recommendedName>
        <fullName evidence="2">Poly(A) RNA polymerase mitochondrial-like central palm domain-containing protein</fullName>
    </recommendedName>
</protein>
<evidence type="ECO:0000259" key="2">
    <source>
        <dbReference type="Pfam" id="PF22600"/>
    </source>
</evidence>
<feature type="compositionally biased region" description="Low complexity" evidence="1">
    <location>
        <begin position="20"/>
        <end position="59"/>
    </location>
</feature>
<dbReference type="PANTHER" id="PTHR12271:SF40">
    <property type="entry name" value="POLY(A) RNA POLYMERASE GLD2"/>
    <property type="match status" value="1"/>
</dbReference>
<dbReference type="SUPFAM" id="SSF81301">
    <property type="entry name" value="Nucleotidyltransferase"/>
    <property type="match status" value="1"/>
</dbReference>
<feature type="domain" description="Poly(A) RNA polymerase mitochondrial-like central palm" evidence="2">
    <location>
        <begin position="74"/>
        <end position="190"/>
    </location>
</feature>
<dbReference type="InterPro" id="IPR054708">
    <property type="entry name" value="MTPAP-like_central"/>
</dbReference>
<accession>A0ABN9VZC9</accession>
<keyword evidence="4" id="KW-1185">Reference proteome</keyword>
<feature type="region of interest" description="Disordered" evidence="1">
    <location>
        <begin position="1"/>
        <end position="61"/>
    </location>
</feature>
<dbReference type="EMBL" id="CAUYUJ010017760">
    <property type="protein sequence ID" value="CAK0877647.1"/>
    <property type="molecule type" value="Genomic_DNA"/>
</dbReference>
<dbReference type="Pfam" id="PF22600">
    <property type="entry name" value="MTPAP-like_central"/>
    <property type="match status" value="1"/>
</dbReference>
<name>A0ABN9VZC9_9DINO</name>
<dbReference type="SUPFAM" id="SSF81631">
    <property type="entry name" value="PAP/OAS1 substrate-binding domain"/>
    <property type="match status" value="1"/>
</dbReference>
<organism evidence="3 4">
    <name type="scientific">Prorocentrum cordatum</name>
    <dbReference type="NCBI Taxonomy" id="2364126"/>
    <lineage>
        <taxon>Eukaryota</taxon>
        <taxon>Sar</taxon>
        <taxon>Alveolata</taxon>
        <taxon>Dinophyceae</taxon>
        <taxon>Prorocentrales</taxon>
        <taxon>Prorocentraceae</taxon>
        <taxon>Prorocentrum</taxon>
    </lineage>
</organism>
<proteinExistence type="predicted"/>
<evidence type="ECO:0000256" key="1">
    <source>
        <dbReference type="SAM" id="MobiDB-lite"/>
    </source>
</evidence>
<evidence type="ECO:0000313" key="4">
    <source>
        <dbReference type="Proteomes" id="UP001189429"/>
    </source>
</evidence>